<keyword evidence="2" id="KW-0503">Monooxygenase</keyword>
<evidence type="ECO:0000259" key="1">
    <source>
        <dbReference type="Pfam" id="PF03992"/>
    </source>
</evidence>
<gene>
    <name evidence="2" type="ORF">SAMN05444164_1005</name>
</gene>
<dbReference type="InterPro" id="IPR007138">
    <property type="entry name" value="ABM_dom"/>
</dbReference>
<evidence type="ECO:0000313" key="2">
    <source>
        <dbReference type="EMBL" id="SEC09264.1"/>
    </source>
</evidence>
<sequence>MLWEKTVTAFNAVRFRVKPGRDQEFLDAHKTIGATWPGLLHASIIKTGDRSYCIIAEWQDMDACIEARPAMISTLNSFRDTLEDLGNGLGLTDPVAGPVISSLK</sequence>
<dbReference type="GO" id="GO:0004497">
    <property type="term" value="F:monooxygenase activity"/>
    <property type="evidence" value="ECO:0007669"/>
    <property type="project" value="UniProtKB-KW"/>
</dbReference>
<organism evidence="2 3">
    <name type="scientific">Bradyrhizobium erythrophlei</name>
    <dbReference type="NCBI Taxonomy" id="1437360"/>
    <lineage>
        <taxon>Bacteria</taxon>
        <taxon>Pseudomonadati</taxon>
        <taxon>Pseudomonadota</taxon>
        <taxon>Alphaproteobacteria</taxon>
        <taxon>Hyphomicrobiales</taxon>
        <taxon>Nitrobacteraceae</taxon>
        <taxon>Bradyrhizobium</taxon>
    </lineage>
</organism>
<protein>
    <submittedName>
        <fullName evidence="2">Antibiotic biosynthesis monooxygenase</fullName>
    </submittedName>
</protein>
<evidence type="ECO:0000313" key="3">
    <source>
        <dbReference type="Proteomes" id="UP000198992"/>
    </source>
</evidence>
<dbReference type="Pfam" id="PF03992">
    <property type="entry name" value="ABM"/>
    <property type="match status" value="1"/>
</dbReference>
<accession>A0A1H4PPT1</accession>
<dbReference type="Proteomes" id="UP000198992">
    <property type="component" value="Unassembled WGS sequence"/>
</dbReference>
<dbReference type="AlphaFoldDB" id="A0A1H4PPT1"/>
<name>A0A1H4PPT1_9BRAD</name>
<feature type="domain" description="ABM" evidence="1">
    <location>
        <begin position="12"/>
        <end position="65"/>
    </location>
</feature>
<proteinExistence type="predicted"/>
<dbReference type="EMBL" id="FNTH01000001">
    <property type="protein sequence ID" value="SEC09264.1"/>
    <property type="molecule type" value="Genomic_DNA"/>
</dbReference>
<reference evidence="2 3" key="1">
    <citation type="submission" date="2016-10" db="EMBL/GenBank/DDBJ databases">
        <authorList>
            <person name="de Groot N.N."/>
        </authorList>
    </citation>
    <scope>NUCLEOTIDE SEQUENCE [LARGE SCALE GENOMIC DNA]</scope>
    <source>
        <strain evidence="2 3">MT12</strain>
    </source>
</reference>
<dbReference type="SUPFAM" id="SSF54909">
    <property type="entry name" value="Dimeric alpha+beta barrel"/>
    <property type="match status" value="1"/>
</dbReference>
<keyword evidence="2" id="KW-0560">Oxidoreductase</keyword>
<dbReference type="InterPro" id="IPR011008">
    <property type="entry name" value="Dimeric_a/b-barrel"/>
</dbReference>